<dbReference type="AlphaFoldDB" id="A0A3E0VA70"/>
<dbReference type="Proteomes" id="UP000256709">
    <property type="component" value="Unassembled WGS sequence"/>
</dbReference>
<name>A0A3E0VA70_9MICO</name>
<protein>
    <submittedName>
        <fullName evidence="1">Uncharacterized protein</fullName>
    </submittedName>
</protein>
<proteinExistence type="predicted"/>
<accession>A0A3E0VA70</accession>
<evidence type="ECO:0000313" key="2">
    <source>
        <dbReference type="Proteomes" id="UP000256709"/>
    </source>
</evidence>
<evidence type="ECO:0000313" key="1">
    <source>
        <dbReference type="EMBL" id="RFA06609.1"/>
    </source>
</evidence>
<reference evidence="1 2" key="1">
    <citation type="submission" date="2017-04" db="EMBL/GenBank/DDBJ databases">
        <title>Comparative genome analysis of Subtercola boreus.</title>
        <authorList>
            <person name="Cho Y.-J."/>
            <person name="Cho A."/>
            <person name="Kim O.-S."/>
            <person name="Lee J.-I."/>
        </authorList>
    </citation>
    <scope>NUCLEOTIDE SEQUENCE [LARGE SCALE GENOMIC DNA]</scope>
    <source>
        <strain evidence="1 2">P27444</strain>
    </source>
</reference>
<comment type="caution">
    <text evidence="1">The sequence shown here is derived from an EMBL/GenBank/DDBJ whole genome shotgun (WGS) entry which is preliminary data.</text>
</comment>
<gene>
    <name evidence="1" type="ORF">B7R21_19405</name>
</gene>
<dbReference type="EMBL" id="NBXA01000081">
    <property type="protein sequence ID" value="RFA06609.1"/>
    <property type="molecule type" value="Genomic_DNA"/>
</dbReference>
<sequence length="223" mass="24485">MMCDIIAVMDTSGAADIAKTFQPVGTALHAFMPKGVSLAADMMRAGGLDRQIYRTQYVHNIVACTHSLLTTAELGDWVLDPRASKKQLHLSRDLWTVRMLSVTFDGTVPLAGTNGARQGFYSNQPVLLAPGQQVFHEQHGFLIVWNLDRQSGEIGLELVHTLMPWKMGQAEQIDLRMPLLPGEADLATLRFVPSNDDDLDGLGLIDARGRFQRGVRNDSVASS</sequence>
<organism evidence="1 2">
    <name type="scientific">Subtercola boreus</name>
    <dbReference type="NCBI Taxonomy" id="120213"/>
    <lineage>
        <taxon>Bacteria</taxon>
        <taxon>Bacillati</taxon>
        <taxon>Actinomycetota</taxon>
        <taxon>Actinomycetes</taxon>
        <taxon>Micrococcales</taxon>
        <taxon>Microbacteriaceae</taxon>
        <taxon>Subtercola</taxon>
    </lineage>
</organism>